<organism evidence="9 10">
    <name type="scientific">Arthrobacter mobilis</name>
    <dbReference type="NCBI Taxonomy" id="2724944"/>
    <lineage>
        <taxon>Bacteria</taxon>
        <taxon>Bacillati</taxon>
        <taxon>Actinomycetota</taxon>
        <taxon>Actinomycetes</taxon>
        <taxon>Micrococcales</taxon>
        <taxon>Micrococcaceae</taxon>
        <taxon>Arthrobacter</taxon>
    </lineage>
</organism>
<dbReference type="Gene3D" id="3.40.630.10">
    <property type="entry name" value="Zn peptidases"/>
    <property type="match status" value="1"/>
</dbReference>
<evidence type="ECO:0000256" key="3">
    <source>
        <dbReference type="ARBA" id="ARBA00022670"/>
    </source>
</evidence>
<dbReference type="InterPro" id="IPR000834">
    <property type="entry name" value="Peptidase_M14"/>
</dbReference>
<evidence type="ECO:0000256" key="1">
    <source>
        <dbReference type="ARBA" id="ARBA00001947"/>
    </source>
</evidence>
<dbReference type="SUPFAM" id="SSF53187">
    <property type="entry name" value="Zn-dependent exopeptidases"/>
    <property type="match status" value="1"/>
</dbReference>
<feature type="domain" description="Peptidase M14" evidence="8">
    <location>
        <begin position="1"/>
        <end position="344"/>
    </location>
</feature>
<keyword evidence="6" id="KW-0482">Metalloprotease</keyword>
<dbReference type="GO" id="GO:0006508">
    <property type="term" value="P:proteolysis"/>
    <property type="evidence" value="ECO:0007669"/>
    <property type="project" value="UniProtKB-KW"/>
</dbReference>
<comment type="cofactor">
    <cofactor evidence="1">
        <name>Zn(2+)</name>
        <dbReference type="ChEBI" id="CHEBI:29105"/>
    </cofactor>
</comment>
<feature type="active site" description="Proton donor/acceptor" evidence="7">
    <location>
        <position position="309"/>
    </location>
</feature>
<gene>
    <name evidence="9" type="ORF">HGG74_15050</name>
</gene>
<evidence type="ECO:0000256" key="2">
    <source>
        <dbReference type="ARBA" id="ARBA00005988"/>
    </source>
</evidence>
<evidence type="ECO:0000313" key="9">
    <source>
        <dbReference type="EMBL" id="NKX55831.1"/>
    </source>
</evidence>
<sequence length="489" mass="53217">MYRTVSQLDAAGSTLAATHPQLCTQFTLPEPSVQGRPVRALRLRAGGGDRRGVLLVGGTHARELMNPDLLIELAVDLVASYRTGSDVVLGGRTWPAADIKLILETLDLYLLPCVNPDGRHHVMTVDGLWRKNRRDNPGTACDGVDLNRNADLLWGVTEGQTSCAPCSEVYCGPSVFSEPESRNVRHLLDSHRIDCFADVHSYSELVLHPWGHAPTQTTDPTKRFTTLPATACQPITDPSYAEYMTPRDLLRFESVGDGIVQAIADVRGRKYTRETGLGLYPTTGTLSDYAYARHIADGTQHKTYGFTLETGPWQGSVAESFHPANPEPIKREAESGLLALLQLSICAIELIGWKLLDRDREVQTLRRVRDELLGSTGQGRAWITLFEQLQAPLISIVLQDPELAGRAARLVSAAGAQVTDDGAVLDPETAGEARGFVHALAERGPAELRSDLQLVQERLAAFAGLSTAEILKSLTERGPADASVPDRPV</sequence>
<dbReference type="PRINTS" id="PR00765">
    <property type="entry name" value="CRBOXYPTASEA"/>
</dbReference>
<dbReference type="RefSeq" id="WP_168487636.1">
    <property type="nucleotide sequence ID" value="NZ_JAAZSQ010000016.1"/>
</dbReference>
<dbReference type="PROSITE" id="PS52035">
    <property type="entry name" value="PEPTIDASE_M14"/>
    <property type="match status" value="1"/>
</dbReference>
<name>A0A7X6HF10_9MICC</name>
<keyword evidence="3" id="KW-0645">Protease</keyword>
<dbReference type="PANTHER" id="PTHR11705">
    <property type="entry name" value="PROTEASE FAMILY M14 CARBOXYPEPTIDASE A,B"/>
    <property type="match status" value="1"/>
</dbReference>
<dbReference type="EMBL" id="JAAZSQ010000016">
    <property type="protein sequence ID" value="NKX55831.1"/>
    <property type="molecule type" value="Genomic_DNA"/>
</dbReference>
<evidence type="ECO:0000313" key="10">
    <source>
        <dbReference type="Proteomes" id="UP000544090"/>
    </source>
</evidence>
<dbReference type="Pfam" id="PF00246">
    <property type="entry name" value="Peptidase_M14"/>
    <property type="match status" value="1"/>
</dbReference>
<comment type="caution">
    <text evidence="9">The sequence shown here is derived from an EMBL/GenBank/DDBJ whole genome shotgun (WGS) entry which is preliminary data.</text>
</comment>
<keyword evidence="4" id="KW-0378">Hydrolase</keyword>
<dbReference type="AlphaFoldDB" id="A0A7X6HF10"/>
<dbReference type="PANTHER" id="PTHR11705:SF143">
    <property type="entry name" value="SLL0236 PROTEIN"/>
    <property type="match status" value="1"/>
</dbReference>
<evidence type="ECO:0000256" key="4">
    <source>
        <dbReference type="ARBA" id="ARBA00022801"/>
    </source>
</evidence>
<dbReference type="GO" id="GO:0008270">
    <property type="term" value="F:zinc ion binding"/>
    <property type="evidence" value="ECO:0007669"/>
    <property type="project" value="InterPro"/>
</dbReference>
<evidence type="ECO:0000259" key="8">
    <source>
        <dbReference type="PROSITE" id="PS52035"/>
    </source>
</evidence>
<evidence type="ECO:0000256" key="6">
    <source>
        <dbReference type="ARBA" id="ARBA00023049"/>
    </source>
</evidence>
<proteinExistence type="inferred from homology"/>
<keyword evidence="5" id="KW-0862">Zinc</keyword>
<keyword evidence="10" id="KW-1185">Reference proteome</keyword>
<comment type="similarity">
    <text evidence="2 7">Belongs to the peptidase M14 family.</text>
</comment>
<dbReference type="SMART" id="SM00631">
    <property type="entry name" value="Zn_pept"/>
    <property type="match status" value="1"/>
</dbReference>
<protein>
    <recommendedName>
        <fullName evidence="8">Peptidase M14 domain-containing protein</fullName>
    </recommendedName>
</protein>
<evidence type="ECO:0000256" key="7">
    <source>
        <dbReference type="PROSITE-ProRule" id="PRU01379"/>
    </source>
</evidence>
<dbReference type="GO" id="GO:0005615">
    <property type="term" value="C:extracellular space"/>
    <property type="evidence" value="ECO:0007669"/>
    <property type="project" value="TreeGrafter"/>
</dbReference>
<accession>A0A7X6HF10</accession>
<reference evidence="9 10" key="1">
    <citation type="submission" date="2020-04" db="EMBL/GenBank/DDBJ databases">
        <title>Arthrobacter sp. nov.</title>
        <authorList>
            <person name="Liu S."/>
        </authorList>
    </citation>
    <scope>NUCLEOTIDE SEQUENCE [LARGE SCALE GENOMIC DNA]</scope>
    <source>
        <strain evidence="9 10">E918</strain>
    </source>
</reference>
<dbReference type="Proteomes" id="UP000544090">
    <property type="component" value="Unassembled WGS sequence"/>
</dbReference>
<dbReference type="GO" id="GO:0004181">
    <property type="term" value="F:metallocarboxypeptidase activity"/>
    <property type="evidence" value="ECO:0007669"/>
    <property type="project" value="InterPro"/>
</dbReference>
<evidence type="ECO:0000256" key="5">
    <source>
        <dbReference type="ARBA" id="ARBA00022833"/>
    </source>
</evidence>